<gene>
    <name evidence="7" type="ORF">C0Q70_07292</name>
</gene>
<dbReference type="Proteomes" id="UP000245119">
    <property type="component" value="Linkage Group LG4"/>
</dbReference>
<dbReference type="OMA" id="FASPYWY"/>
<feature type="transmembrane region" description="Helical" evidence="6">
    <location>
        <begin position="6"/>
        <end position="26"/>
    </location>
</feature>
<protein>
    <submittedName>
        <fullName evidence="7">Uncharacterized protein</fullName>
    </submittedName>
</protein>
<sequence>MSAKVLFYRIGLVCSVTAFVLMFVAFTSPFWYKSWTRVHSSFGNIGLWHVCLYGFIIPTDPAMKSYVGCWWIHSEEFVRVASEIMPPWFRIIQLLCVLTLLMDLVVMILLILYLVGETHRKIYEKDVGRMFIIIAILMLLSAFLVFLIALIFAEMSHDSSWMPRPWMNYLSWSYGCCVLSGFFGAFGGMVIFVLGLIYKDKSHRDEDQLDSAAEMRKRQAQYAAEKEEEAMKSQPPPQVIPTTRFTPREMTAPQPMKKPGIEPRVGESFV</sequence>
<dbReference type="Gene3D" id="1.20.140.150">
    <property type="match status" value="1"/>
</dbReference>
<feature type="transmembrane region" description="Helical" evidence="6">
    <location>
        <begin position="172"/>
        <end position="198"/>
    </location>
</feature>
<evidence type="ECO:0000256" key="5">
    <source>
        <dbReference type="SAM" id="MobiDB-lite"/>
    </source>
</evidence>
<evidence type="ECO:0000313" key="7">
    <source>
        <dbReference type="EMBL" id="PVD31868.1"/>
    </source>
</evidence>
<feature type="compositionally biased region" description="Basic and acidic residues" evidence="5">
    <location>
        <begin position="259"/>
        <end position="270"/>
    </location>
</feature>
<comment type="subcellular location">
    <subcellularLocation>
        <location evidence="1">Membrane</location>
        <topology evidence="1">Multi-pass membrane protein</topology>
    </subcellularLocation>
</comment>
<dbReference type="InterPro" id="IPR004031">
    <property type="entry name" value="PMP22/EMP/MP20/Claudin"/>
</dbReference>
<evidence type="ECO:0000256" key="1">
    <source>
        <dbReference type="ARBA" id="ARBA00004141"/>
    </source>
</evidence>
<evidence type="ECO:0000256" key="3">
    <source>
        <dbReference type="ARBA" id="ARBA00022989"/>
    </source>
</evidence>
<name>A0A2T7PEM4_POMCA</name>
<proteinExistence type="predicted"/>
<evidence type="ECO:0000256" key="6">
    <source>
        <dbReference type="SAM" id="Phobius"/>
    </source>
</evidence>
<dbReference type="GO" id="GO:0016020">
    <property type="term" value="C:membrane"/>
    <property type="evidence" value="ECO:0007669"/>
    <property type="project" value="UniProtKB-SubCell"/>
</dbReference>
<dbReference type="EMBL" id="PZQS01000004">
    <property type="protein sequence ID" value="PVD31868.1"/>
    <property type="molecule type" value="Genomic_DNA"/>
</dbReference>
<feature type="transmembrane region" description="Helical" evidence="6">
    <location>
        <begin position="127"/>
        <end position="152"/>
    </location>
</feature>
<dbReference type="PANTHER" id="PTHR21284">
    <property type="entry name" value="EG:80H7.2 PROTEIN"/>
    <property type="match status" value="1"/>
</dbReference>
<dbReference type="PANTHER" id="PTHR21284:SF12">
    <property type="entry name" value="EG:80H7.2 PROTEIN"/>
    <property type="match status" value="1"/>
</dbReference>
<accession>A0A2T7PEM4</accession>
<dbReference type="AlphaFoldDB" id="A0A2T7PEM4"/>
<keyword evidence="8" id="KW-1185">Reference proteome</keyword>
<keyword evidence="4 6" id="KW-0472">Membrane</keyword>
<evidence type="ECO:0000313" key="8">
    <source>
        <dbReference type="Proteomes" id="UP000245119"/>
    </source>
</evidence>
<dbReference type="STRING" id="400727.A0A2T7PEM4"/>
<reference evidence="7 8" key="1">
    <citation type="submission" date="2018-04" db="EMBL/GenBank/DDBJ databases">
        <title>The genome of golden apple snail Pomacea canaliculata provides insight into stress tolerance and invasive adaptation.</title>
        <authorList>
            <person name="Liu C."/>
            <person name="Liu B."/>
            <person name="Ren Y."/>
            <person name="Zhang Y."/>
            <person name="Wang H."/>
            <person name="Li S."/>
            <person name="Jiang F."/>
            <person name="Yin L."/>
            <person name="Zhang G."/>
            <person name="Qian W."/>
            <person name="Fan W."/>
        </authorList>
    </citation>
    <scope>NUCLEOTIDE SEQUENCE [LARGE SCALE GENOMIC DNA]</scope>
    <source>
        <strain evidence="7">SZHN2017</strain>
        <tissue evidence="7">Muscle</tissue>
    </source>
</reference>
<evidence type="ECO:0000256" key="4">
    <source>
        <dbReference type="ARBA" id="ARBA00023136"/>
    </source>
</evidence>
<evidence type="ECO:0000256" key="2">
    <source>
        <dbReference type="ARBA" id="ARBA00022692"/>
    </source>
</evidence>
<feature type="transmembrane region" description="Helical" evidence="6">
    <location>
        <begin position="91"/>
        <end position="115"/>
    </location>
</feature>
<dbReference type="Pfam" id="PF13903">
    <property type="entry name" value="Claudin_2"/>
    <property type="match status" value="1"/>
</dbReference>
<organism evidence="7 8">
    <name type="scientific">Pomacea canaliculata</name>
    <name type="common">Golden apple snail</name>
    <dbReference type="NCBI Taxonomy" id="400727"/>
    <lineage>
        <taxon>Eukaryota</taxon>
        <taxon>Metazoa</taxon>
        <taxon>Spiralia</taxon>
        <taxon>Lophotrochozoa</taxon>
        <taxon>Mollusca</taxon>
        <taxon>Gastropoda</taxon>
        <taxon>Caenogastropoda</taxon>
        <taxon>Architaenioglossa</taxon>
        <taxon>Ampullarioidea</taxon>
        <taxon>Ampullariidae</taxon>
        <taxon>Pomacea</taxon>
    </lineage>
</organism>
<feature type="region of interest" description="Disordered" evidence="5">
    <location>
        <begin position="218"/>
        <end position="270"/>
    </location>
</feature>
<comment type="caution">
    <text evidence="7">The sequence shown here is derived from an EMBL/GenBank/DDBJ whole genome shotgun (WGS) entry which is preliminary data.</text>
</comment>
<keyword evidence="3 6" id="KW-1133">Transmembrane helix</keyword>
<keyword evidence="2 6" id="KW-0812">Transmembrane</keyword>
<dbReference type="OrthoDB" id="6140671at2759"/>